<dbReference type="CDD" id="cd17569">
    <property type="entry name" value="REC_HupR-like"/>
    <property type="match status" value="1"/>
</dbReference>
<evidence type="ECO:0000256" key="1">
    <source>
        <dbReference type="ARBA" id="ARBA00022553"/>
    </source>
</evidence>
<evidence type="ECO:0000256" key="2">
    <source>
        <dbReference type="PROSITE-ProRule" id="PRU00169"/>
    </source>
</evidence>
<gene>
    <name evidence="4" type="ORF">DESUT3_01850</name>
</gene>
<evidence type="ECO:0000313" key="5">
    <source>
        <dbReference type="Proteomes" id="UP001319827"/>
    </source>
</evidence>
<reference evidence="4 5" key="1">
    <citation type="journal article" date="2016" name="C (Basel)">
        <title>Selective Growth of and Electricity Production by Marine Exoelectrogenic Bacteria in Self-Aggregated Hydrogel of Microbially Reduced Graphene Oxide.</title>
        <authorList>
            <person name="Yoshida N."/>
            <person name="Goto Y."/>
            <person name="Miyata Y."/>
        </authorList>
    </citation>
    <scope>NUCLEOTIDE SEQUENCE [LARGE SCALE GENOMIC DNA]</scope>
    <source>
        <strain evidence="4 5">NIT-T3</strain>
    </source>
</reference>
<dbReference type="PANTHER" id="PTHR44591">
    <property type="entry name" value="STRESS RESPONSE REGULATOR PROTEIN 1"/>
    <property type="match status" value="1"/>
</dbReference>
<sequence>MNQNRILVVDDEAHVRKAVQRALLDEDYEILTAPSASEALKLLADEHFKVVVSDERMPGMQGSELLSTISLRWPETVRILLTGQASLEAAVRAVNEGEIYRFLMKPWNDAELRMAIRSGIEKHDLEVKNRKLLSLVRSQELKLRALKGEALPLPKAEGRCSDGSFHLKELTEQEISELLNECGIGDVK</sequence>
<dbReference type="InterPro" id="IPR050595">
    <property type="entry name" value="Bact_response_regulator"/>
</dbReference>
<keyword evidence="5" id="KW-1185">Reference proteome</keyword>
<dbReference type="Pfam" id="PF00072">
    <property type="entry name" value="Response_reg"/>
    <property type="match status" value="1"/>
</dbReference>
<protein>
    <recommendedName>
        <fullName evidence="3">Response regulatory domain-containing protein</fullName>
    </recommendedName>
</protein>
<dbReference type="PROSITE" id="PS50110">
    <property type="entry name" value="RESPONSE_REGULATORY"/>
    <property type="match status" value="1"/>
</dbReference>
<dbReference type="PANTHER" id="PTHR44591:SF19">
    <property type="entry name" value="TWO-COMPONENT RESPONSE REGULATOR-RELATED"/>
    <property type="match status" value="1"/>
</dbReference>
<accession>A0ABM8HRC9</accession>
<dbReference type="InterPro" id="IPR011006">
    <property type="entry name" value="CheY-like_superfamily"/>
</dbReference>
<feature type="domain" description="Response regulatory" evidence="3">
    <location>
        <begin position="5"/>
        <end position="120"/>
    </location>
</feature>
<organism evidence="4 5">
    <name type="scientific">Desulfuromonas versatilis</name>
    <dbReference type="NCBI Taxonomy" id="2802975"/>
    <lineage>
        <taxon>Bacteria</taxon>
        <taxon>Pseudomonadati</taxon>
        <taxon>Thermodesulfobacteriota</taxon>
        <taxon>Desulfuromonadia</taxon>
        <taxon>Desulfuromonadales</taxon>
        <taxon>Desulfuromonadaceae</taxon>
        <taxon>Desulfuromonas</taxon>
    </lineage>
</organism>
<dbReference type="EMBL" id="AP024355">
    <property type="protein sequence ID" value="BCR03116.1"/>
    <property type="molecule type" value="Genomic_DNA"/>
</dbReference>
<feature type="modified residue" description="4-aspartylphosphate" evidence="2">
    <location>
        <position position="54"/>
    </location>
</feature>
<proteinExistence type="predicted"/>
<dbReference type="Proteomes" id="UP001319827">
    <property type="component" value="Chromosome"/>
</dbReference>
<keyword evidence="1 2" id="KW-0597">Phosphoprotein</keyword>
<name>A0ABM8HRC9_9BACT</name>
<dbReference type="SMART" id="SM00448">
    <property type="entry name" value="REC"/>
    <property type="match status" value="1"/>
</dbReference>
<evidence type="ECO:0000259" key="3">
    <source>
        <dbReference type="PROSITE" id="PS50110"/>
    </source>
</evidence>
<dbReference type="RefSeq" id="WP_221250594.1">
    <property type="nucleotide sequence ID" value="NZ_AP024355.1"/>
</dbReference>
<dbReference type="InterPro" id="IPR001789">
    <property type="entry name" value="Sig_transdc_resp-reg_receiver"/>
</dbReference>
<reference evidence="4 5" key="2">
    <citation type="journal article" date="2021" name="Int. J. Syst. Evol. Microbiol.">
        <title>Isolation and Polyphasic Characterization of Desulfuromonas versatilis sp. Nov., an Electrogenic Bacteria Capable of Versatile Metabolism Isolated from a Graphene Oxide-Reducing Enrichment Culture.</title>
        <authorList>
            <person name="Xie L."/>
            <person name="Yoshida N."/>
            <person name="Ishii S."/>
            <person name="Meng L."/>
        </authorList>
    </citation>
    <scope>NUCLEOTIDE SEQUENCE [LARGE SCALE GENOMIC DNA]</scope>
    <source>
        <strain evidence="4 5">NIT-T3</strain>
    </source>
</reference>
<dbReference type="SUPFAM" id="SSF52172">
    <property type="entry name" value="CheY-like"/>
    <property type="match status" value="1"/>
</dbReference>
<dbReference type="Gene3D" id="3.40.50.2300">
    <property type="match status" value="1"/>
</dbReference>
<evidence type="ECO:0000313" key="4">
    <source>
        <dbReference type="EMBL" id="BCR03116.1"/>
    </source>
</evidence>